<dbReference type="GO" id="GO:0003697">
    <property type="term" value="F:single-stranded DNA binding"/>
    <property type="evidence" value="ECO:0007669"/>
    <property type="project" value="InterPro"/>
</dbReference>
<dbReference type="GO" id="GO:0006974">
    <property type="term" value="P:DNA damage response"/>
    <property type="evidence" value="ECO:0007669"/>
    <property type="project" value="InterPro"/>
</dbReference>
<gene>
    <name evidence="5" type="ORF">X975_02833</name>
</gene>
<dbReference type="GO" id="GO:0004222">
    <property type="term" value="F:metalloendopeptidase activity"/>
    <property type="evidence" value="ECO:0007669"/>
    <property type="project" value="InterPro"/>
</dbReference>
<reference evidence="5 6" key="1">
    <citation type="submission" date="2013-11" db="EMBL/GenBank/DDBJ databases">
        <title>Genome sequencing of Stegodyphus mimosarum.</title>
        <authorList>
            <person name="Bechsgaard J."/>
        </authorList>
    </citation>
    <scope>NUCLEOTIDE SEQUENCE [LARGE SCALE GENOMIC DNA]</scope>
</reference>
<evidence type="ECO:0000256" key="2">
    <source>
        <dbReference type="ARBA" id="ARBA00023242"/>
    </source>
</evidence>
<evidence type="ECO:0000256" key="1">
    <source>
        <dbReference type="ARBA" id="ARBA00004123"/>
    </source>
</evidence>
<dbReference type="InterPro" id="IPR044245">
    <property type="entry name" value="Spartan"/>
</dbReference>
<dbReference type="GO" id="GO:0005634">
    <property type="term" value="C:nucleus"/>
    <property type="evidence" value="ECO:0007669"/>
    <property type="project" value="UniProtKB-SubCell"/>
</dbReference>
<dbReference type="EMBL" id="KK112313">
    <property type="protein sequence ID" value="KFM57343.1"/>
    <property type="molecule type" value="Genomic_DNA"/>
</dbReference>
<dbReference type="Pfam" id="PF10263">
    <property type="entry name" value="SprT-like"/>
    <property type="match status" value="1"/>
</dbReference>
<dbReference type="OMA" id="HDEVEVY"/>
<evidence type="ECO:0000313" key="6">
    <source>
        <dbReference type="Proteomes" id="UP000054359"/>
    </source>
</evidence>
<dbReference type="STRING" id="407821.A0A087SWV4"/>
<sequence>MIHAYLFVTENNKDRTGHGPEFLSHMHRINKETGARITVFHNFHDEVEVYRTHWWKCDGPCQNKHPFFGIVKRAMNRAPGPNDNWWA</sequence>
<dbReference type="GO" id="GO:0031593">
    <property type="term" value="F:polyubiquitin modification-dependent protein binding"/>
    <property type="evidence" value="ECO:0007669"/>
    <property type="project" value="TreeGrafter"/>
</dbReference>
<dbReference type="Proteomes" id="UP000054359">
    <property type="component" value="Unassembled WGS sequence"/>
</dbReference>
<dbReference type="InterPro" id="IPR006640">
    <property type="entry name" value="SprT-like_domain"/>
</dbReference>
<evidence type="ECO:0000259" key="4">
    <source>
        <dbReference type="Pfam" id="PF22934"/>
    </source>
</evidence>
<dbReference type="Pfam" id="PF22934">
    <property type="entry name" value="SPRTN_ZBD"/>
    <property type="match status" value="1"/>
</dbReference>
<feature type="domain" description="Spartan-like zinc binding" evidence="4">
    <location>
        <begin position="52"/>
        <end position="87"/>
    </location>
</feature>
<protein>
    <submittedName>
        <fullName evidence="5">Zinc finger RAD18 domain-containing protein</fullName>
    </submittedName>
</protein>
<evidence type="ECO:0000259" key="3">
    <source>
        <dbReference type="Pfam" id="PF10263"/>
    </source>
</evidence>
<evidence type="ECO:0000313" key="5">
    <source>
        <dbReference type="EMBL" id="KFM57343.1"/>
    </source>
</evidence>
<feature type="non-terminal residue" evidence="5">
    <location>
        <position position="87"/>
    </location>
</feature>
<accession>A0A087SWV4</accession>
<dbReference type="OrthoDB" id="5236983at2759"/>
<name>A0A087SWV4_STEMI</name>
<keyword evidence="2" id="KW-0539">Nucleus</keyword>
<feature type="domain" description="SprT-like" evidence="3">
    <location>
        <begin position="1"/>
        <end position="41"/>
    </location>
</feature>
<keyword evidence="6" id="KW-1185">Reference proteome</keyword>
<dbReference type="PANTHER" id="PTHR21220">
    <property type="entry name" value="DNA-DEPENDENT METALLOPROTEASE SPRTN"/>
    <property type="match status" value="1"/>
</dbReference>
<dbReference type="InterPro" id="IPR055220">
    <property type="entry name" value="SPRTN_ZBD"/>
</dbReference>
<proteinExistence type="predicted"/>
<dbReference type="AlphaFoldDB" id="A0A087SWV4"/>
<dbReference type="PANTHER" id="PTHR21220:SF0">
    <property type="entry name" value="DNA-DEPENDENT METALLOPROTEASE SPRTN"/>
    <property type="match status" value="1"/>
</dbReference>
<organism evidence="5 6">
    <name type="scientific">Stegodyphus mimosarum</name>
    <name type="common">African social velvet spider</name>
    <dbReference type="NCBI Taxonomy" id="407821"/>
    <lineage>
        <taxon>Eukaryota</taxon>
        <taxon>Metazoa</taxon>
        <taxon>Ecdysozoa</taxon>
        <taxon>Arthropoda</taxon>
        <taxon>Chelicerata</taxon>
        <taxon>Arachnida</taxon>
        <taxon>Araneae</taxon>
        <taxon>Araneomorphae</taxon>
        <taxon>Entelegynae</taxon>
        <taxon>Eresoidea</taxon>
        <taxon>Eresidae</taxon>
        <taxon>Stegodyphus</taxon>
    </lineage>
</organism>
<comment type="subcellular location">
    <subcellularLocation>
        <location evidence="1">Nucleus</location>
    </subcellularLocation>
</comment>